<evidence type="ECO:0000256" key="5">
    <source>
        <dbReference type="ARBA" id="ARBA00022989"/>
    </source>
</evidence>
<dbReference type="Proteomes" id="UP000308230">
    <property type="component" value="Unassembled WGS sequence"/>
</dbReference>
<comment type="subcellular location">
    <subcellularLocation>
        <location evidence="1">Cell membrane</location>
        <topology evidence="1">Multi-pass membrane protein</topology>
    </subcellularLocation>
</comment>
<accession>A0A5R9F2Q2</accession>
<gene>
    <name evidence="9" type="ORF">FCL54_13755</name>
</gene>
<feature type="transmembrane region" description="Helical" evidence="7">
    <location>
        <begin position="183"/>
        <end position="203"/>
    </location>
</feature>
<organism evidence="9 10">
    <name type="scientific">Exobacillus caeni</name>
    <dbReference type="NCBI Taxonomy" id="2574798"/>
    <lineage>
        <taxon>Bacteria</taxon>
        <taxon>Bacillati</taxon>
        <taxon>Bacillota</taxon>
        <taxon>Bacilli</taxon>
        <taxon>Bacillales</taxon>
        <taxon>Guptibacillaceae</taxon>
        <taxon>Exobacillus</taxon>
    </lineage>
</organism>
<feature type="transmembrane region" description="Helical" evidence="7">
    <location>
        <begin position="39"/>
        <end position="58"/>
    </location>
</feature>
<dbReference type="PANTHER" id="PTHR32322:SF18">
    <property type="entry name" value="S-ADENOSYLMETHIONINE_S-ADENOSYLHOMOCYSTEINE TRANSPORTER"/>
    <property type="match status" value="1"/>
</dbReference>
<name>A0A5R9F2Q2_9BACL</name>
<keyword evidence="3" id="KW-1003">Cell membrane</keyword>
<comment type="caution">
    <text evidence="9">The sequence shown here is derived from an EMBL/GenBank/DDBJ whole genome shotgun (WGS) entry which is preliminary data.</text>
</comment>
<dbReference type="RefSeq" id="WP_138127240.1">
    <property type="nucleotide sequence ID" value="NZ_SWLG01000009.1"/>
</dbReference>
<feature type="transmembrane region" description="Helical" evidence="7">
    <location>
        <begin position="244"/>
        <end position="264"/>
    </location>
</feature>
<keyword evidence="4 7" id="KW-0812">Transmembrane</keyword>
<sequence length="308" mass="34287">MQQDKPIINPYAAIFIAVLSVSTSAIFVKVSSAPASIIATYRLLFAVLFMSPWLLVNYRSQLKRIRKKDFWYCTLAGVFLAFHFILWFESLNYTSVASSVVLVTLQPLFAFIGTYLFFKEKLSFGAITGGILAIIGSFVISWGDFQVSGMALIGDVLALLACAMVTGYLLFGQNVRKRLDLIPYTFLVYGMAVATLVIYDLIIQVPLVGYPAKDWTIFVLLALFPTLLGHSIFNWVVKWISVSVISMSILGEPIGASILAYFILGEKIHASQMAGGFVILSGIFIFLRFHRHQSKKARVNQGKTVQQH</sequence>
<evidence type="ECO:0000256" key="3">
    <source>
        <dbReference type="ARBA" id="ARBA00022475"/>
    </source>
</evidence>
<dbReference type="OrthoDB" id="9790852at2"/>
<evidence type="ECO:0000259" key="8">
    <source>
        <dbReference type="Pfam" id="PF00892"/>
    </source>
</evidence>
<feature type="transmembrane region" description="Helical" evidence="7">
    <location>
        <begin position="94"/>
        <end position="117"/>
    </location>
</feature>
<dbReference type="GO" id="GO:0005886">
    <property type="term" value="C:plasma membrane"/>
    <property type="evidence" value="ECO:0007669"/>
    <property type="project" value="UniProtKB-SubCell"/>
</dbReference>
<dbReference type="InterPro" id="IPR037185">
    <property type="entry name" value="EmrE-like"/>
</dbReference>
<feature type="transmembrane region" description="Helical" evidence="7">
    <location>
        <begin position="270"/>
        <end position="289"/>
    </location>
</feature>
<dbReference type="SUPFAM" id="SSF103481">
    <property type="entry name" value="Multidrug resistance efflux transporter EmrE"/>
    <property type="match status" value="2"/>
</dbReference>
<feature type="transmembrane region" description="Helical" evidence="7">
    <location>
        <begin position="7"/>
        <end position="27"/>
    </location>
</feature>
<dbReference type="InterPro" id="IPR000620">
    <property type="entry name" value="EamA_dom"/>
</dbReference>
<protein>
    <submittedName>
        <fullName evidence="9">DMT family transporter</fullName>
    </submittedName>
</protein>
<keyword evidence="10" id="KW-1185">Reference proteome</keyword>
<dbReference type="EMBL" id="SWLG01000009">
    <property type="protein sequence ID" value="TLS36586.1"/>
    <property type="molecule type" value="Genomic_DNA"/>
</dbReference>
<evidence type="ECO:0000256" key="2">
    <source>
        <dbReference type="ARBA" id="ARBA00007362"/>
    </source>
</evidence>
<keyword evidence="6 7" id="KW-0472">Membrane</keyword>
<dbReference type="PANTHER" id="PTHR32322">
    <property type="entry name" value="INNER MEMBRANE TRANSPORTER"/>
    <property type="match status" value="1"/>
</dbReference>
<feature type="domain" description="EamA" evidence="8">
    <location>
        <begin position="12"/>
        <end position="141"/>
    </location>
</feature>
<comment type="similarity">
    <text evidence="2">Belongs to the EamA transporter family.</text>
</comment>
<feature type="domain" description="EamA" evidence="8">
    <location>
        <begin position="153"/>
        <end position="287"/>
    </location>
</feature>
<dbReference type="AlphaFoldDB" id="A0A5R9F2Q2"/>
<evidence type="ECO:0000313" key="10">
    <source>
        <dbReference type="Proteomes" id="UP000308230"/>
    </source>
</evidence>
<feature type="transmembrane region" description="Helical" evidence="7">
    <location>
        <begin position="70"/>
        <end position="88"/>
    </location>
</feature>
<evidence type="ECO:0000256" key="4">
    <source>
        <dbReference type="ARBA" id="ARBA00022692"/>
    </source>
</evidence>
<evidence type="ECO:0000313" key="9">
    <source>
        <dbReference type="EMBL" id="TLS36586.1"/>
    </source>
</evidence>
<dbReference type="InterPro" id="IPR050638">
    <property type="entry name" value="AA-Vitamin_Transporters"/>
</dbReference>
<feature type="transmembrane region" description="Helical" evidence="7">
    <location>
        <begin position="215"/>
        <end position="237"/>
    </location>
</feature>
<evidence type="ECO:0000256" key="7">
    <source>
        <dbReference type="SAM" id="Phobius"/>
    </source>
</evidence>
<dbReference type="Pfam" id="PF00892">
    <property type="entry name" value="EamA"/>
    <property type="match status" value="2"/>
</dbReference>
<reference evidence="9 10" key="1">
    <citation type="submission" date="2019-04" db="EMBL/GenBank/DDBJ databases">
        <title>Bacillus caeni sp. nov., a bacterium isolated from mangrove sediment.</title>
        <authorList>
            <person name="Huang H."/>
            <person name="Mo K."/>
            <person name="Hu Y."/>
        </authorList>
    </citation>
    <scope>NUCLEOTIDE SEQUENCE [LARGE SCALE GENOMIC DNA]</scope>
    <source>
        <strain evidence="9 10">HB172195</strain>
    </source>
</reference>
<feature type="transmembrane region" description="Helical" evidence="7">
    <location>
        <begin position="149"/>
        <end position="171"/>
    </location>
</feature>
<feature type="transmembrane region" description="Helical" evidence="7">
    <location>
        <begin position="124"/>
        <end position="143"/>
    </location>
</feature>
<keyword evidence="5 7" id="KW-1133">Transmembrane helix</keyword>
<proteinExistence type="inferred from homology"/>
<evidence type="ECO:0000256" key="6">
    <source>
        <dbReference type="ARBA" id="ARBA00023136"/>
    </source>
</evidence>
<evidence type="ECO:0000256" key="1">
    <source>
        <dbReference type="ARBA" id="ARBA00004651"/>
    </source>
</evidence>